<dbReference type="InterPro" id="IPR036259">
    <property type="entry name" value="MFS_trans_sf"/>
</dbReference>
<feature type="transmembrane region" description="Helical" evidence="2">
    <location>
        <begin position="282"/>
        <end position="301"/>
    </location>
</feature>
<proteinExistence type="predicted"/>
<feature type="transmembrane region" description="Helical" evidence="2">
    <location>
        <begin position="46"/>
        <end position="66"/>
    </location>
</feature>
<keyword evidence="2" id="KW-0812">Transmembrane</keyword>
<dbReference type="RefSeq" id="WP_052154188.1">
    <property type="nucleotide sequence ID" value="NZ_JACEIP010000002.1"/>
</dbReference>
<evidence type="ECO:0000313" key="3">
    <source>
        <dbReference type="EMBL" id="MBA4541707.1"/>
    </source>
</evidence>
<dbReference type="SUPFAM" id="SSF103473">
    <property type="entry name" value="MFS general substrate transporter"/>
    <property type="match status" value="1"/>
</dbReference>
<dbReference type="Proteomes" id="UP000530514">
    <property type="component" value="Unassembled WGS sequence"/>
</dbReference>
<dbReference type="InterPro" id="IPR052528">
    <property type="entry name" value="Sugar_transport-like"/>
</dbReference>
<protein>
    <submittedName>
        <fullName evidence="3">MFS transporter</fullName>
    </submittedName>
</protein>
<feature type="transmembrane region" description="Helical" evidence="2">
    <location>
        <begin position="168"/>
        <end position="192"/>
    </location>
</feature>
<dbReference type="Gene3D" id="1.20.1250.20">
    <property type="entry name" value="MFS general substrate transporter like domains"/>
    <property type="match status" value="1"/>
</dbReference>
<keyword evidence="2" id="KW-0472">Membrane</keyword>
<feature type="transmembrane region" description="Helical" evidence="2">
    <location>
        <begin position="15"/>
        <end position="40"/>
    </location>
</feature>
<dbReference type="AlphaFoldDB" id="A0A7W2AFZ9"/>
<dbReference type="PANTHER" id="PTHR23526">
    <property type="entry name" value="INTEGRAL MEMBRANE TRANSPORT PROTEIN-RELATED"/>
    <property type="match status" value="1"/>
</dbReference>
<reference evidence="3 4" key="1">
    <citation type="submission" date="2020-07" db="EMBL/GenBank/DDBJ databases">
        <authorList>
            <person name="Feng H."/>
        </authorList>
    </citation>
    <scope>NUCLEOTIDE SEQUENCE [LARGE SCALE GENOMIC DNA]</scope>
    <source>
        <strain evidence="4">s-11</strain>
    </source>
</reference>
<dbReference type="Pfam" id="PF07690">
    <property type="entry name" value="MFS_1"/>
    <property type="match status" value="1"/>
</dbReference>
<organism evidence="3 4">
    <name type="scientific">Thermoactinomyces daqus</name>
    <dbReference type="NCBI Taxonomy" id="1329516"/>
    <lineage>
        <taxon>Bacteria</taxon>
        <taxon>Bacillati</taxon>
        <taxon>Bacillota</taxon>
        <taxon>Bacilli</taxon>
        <taxon>Bacillales</taxon>
        <taxon>Thermoactinomycetaceae</taxon>
        <taxon>Thermoactinomyces</taxon>
    </lineage>
</organism>
<dbReference type="GO" id="GO:0005886">
    <property type="term" value="C:plasma membrane"/>
    <property type="evidence" value="ECO:0007669"/>
    <property type="project" value="UniProtKB-SubCell"/>
</dbReference>
<evidence type="ECO:0000256" key="2">
    <source>
        <dbReference type="SAM" id="Phobius"/>
    </source>
</evidence>
<gene>
    <name evidence="3" type="ORF">H1164_02165</name>
</gene>
<keyword evidence="2" id="KW-1133">Transmembrane helix</keyword>
<sequence>MHIFGRTDRLDREAWLLLLMSGLFAIASALSSSFVNIYLWKLKNDWILISWFNTIHYGSAATTFVLAGWMTKHIERVIAIRLGVAGLSVFYLSVLWLGTKAVDYIFWLGILMGVGSGFFWLAFNVLYFEITDRKNRDVFNGVNGFLTSVAGIVAPFISGYIISHMGKFAGYRIIFAVSLAIFISAVMVSFFFKSRRTRGEYQLLPVLKLAGTRGSNWYWVSLAMAAQGLREGIFTFLISLLVFVVTKNEWELGGFFTVQSAVSCLGFFIVSRYMKPALRYRFLLIGAAMMGILILPLVVSLSSGSLWILGVGAAFFYPFYAAPLMASVFDVIGATERAARRRIECVVSRELALNLGRITGILFFIWWMSTFPNLFQIRWFVLIIGFTQLLAWLAIRHVPVGTGEMVKKVAGRP</sequence>
<dbReference type="PANTHER" id="PTHR23526:SF2">
    <property type="entry name" value="MAJOR FACILITATOR SUPERFAMILY (MFS) PROFILE DOMAIN-CONTAINING PROTEIN"/>
    <property type="match status" value="1"/>
</dbReference>
<keyword evidence="4" id="KW-1185">Reference proteome</keyword>
<feature type="transmembrane region" description="Helical" evidence="2">
    <location>
        <begin position="138"/>
        <end position="162"/>
    </location>
</feature>
<dbReference type="GO" id="GO:0022857">
    <property type="term" value="F:transmembrane transporter activity"/>
    <property type="evidence" value="ECO:0007669"/>
    <property type="project" value="InterPro"/>
</dbReference>
<feature type="transmembrane region" description="Helical" evidence="2">
    <location>
        <begin position="351"/>
        <end position="369"/>
    </location>
</feature>
<feature type="transmembrane region" description="Helical" evidence="2">
    <location>
        <begin position="104"/>
        <end position="126"/>
    </location>
</feature>
<feature type="transmembrane region" description="Helical" evidence="2">
    <location>
        <begin position="217"/>
        <end position="246"/>
    </location>
</feature>
<accession>A0A7W2AFZ9</accession>
<feature type="transmembrane region" description="Helical" evidence="2">
    <location>
        <begin position="78"/>
        <end position="98"/>
    </location>
</feature>
<evidence type="ECO:0000256" key="1">
    <source>
        <dbReference type="ARBA" id="ARBA00004651"/>
    </source>
</evidence>
<dbReference type="InterPro" id="IPR011701">
    <property type="entry name" value="MFS"/>
</dbReference>
<dbReference type="EMBL" id="JACEIP010000002">
    <property type="protein sequence ID" value="MBA4541707.1"/>
    <property type="molecule type" value="Genomic_DNA"/>
</dbReference>
<feature type="transmembrane region" description="Helical" evidence="2">
    <location>
        <begin position="375"/>
        <end position="395"/>
    </location>
</feature>
<name>A0A7W2AFZ9_9BACL</name>
<comment type="subcellular location">
    <subcellularLocation>
        <location evidence="1">Cell membrane</location>
        <topology evidence="1">Multi-pass membrane protein</topology>
    </subcellularLocation>
</comment>
<feature type="transmembrane region" description="Helical" evidence="2">
    <location>
        <begin position="252"/>
        <end position="270"/>
    </location>
</feature>
<comment type="caution">
    <text evidence="3">The sequence shown here is derived from an EMBL/GenBank/DDBJ whole genome shotgun (WGS) entry which is preliminary data.</text>
</comment>
<evidence type="ECO:0000313" key="4">
    <source>
        <dbReference type="Proteomes" id="UP000530514"/>
    </source>
</evidence>
<dbReference type="OrthoDB" id="2086294at2"/>
<feature type="transmembrane region" description="Helical" evidence="2">
    <location>
        <begin position="307"/>
        <end position="331"/>
    </location>
</feature>